<dbReference type="GO" id="GO:0043130">
    <property type="term" value="F:ubiquitin binding"/>
    <property type="evidence" value="ECO:0007669"/>
    <property type="project" value="TreeGrafter"/>
</dbReference>
<dbReference type="InterPro" id="IPR029071">
    <property type="entry name" value="Ubiquitin-like_domsf"/>
</dbReference>
<feature type="non-terminal residue" evidence="3">
    <location>
        <position position="1"/>
    </location>
</feature>
<feature type="domain" description="SEP" evidence="2">
    <location>
        <begin position="194"/>
        <end position="260"/>
    </location>
</feature>
<dbReference type="Gene3D" id="3.30.420.210">
    <property type="entry name" value="SEP domain"/>
    <property type="match status" value="1"/>
</dbReference>
<dbReference type="EMBL" id="HACA01012541">
    <property type="protein sequence ID" value="CDW29902.1"/>
    <property type="molecule type" value="Transcribed_RNA"/>
</dbReference>
<sequence length="408" mass="46954">YYQQPHSLLFMSMSDTNSNIPLIDMKKDKSIKWDLKHIFEEELKLKDKEILSLKRQLRDQRMEINMLRKRIDLNSNSNSNPDSRSKTPLTTMKNCRKCIESKRVISENESMIKELCQRLQRIENEDLNVSKKPFKSNAEKWPPISSPTASSEDTLSPIPNLDIIIPKISDLNTLVLENGSEISKRSTGASFKKKESVVIDFYSNGFRLRGGNNRIRCYKELSSKRFISDISDGFFPSELQGEYPKGVALLVNDRRTEEGIQDVTSGNSQYNPFSGDGKRLGTLKSPKRNANNSINHSKLPQIRKNSRTKTPKLERKSFAKSNGENNHKKPTTSKTCSIKIKYESKSTILTLQDDDTIDGLKYLIREFIPHQEIHLFSSFPRQRIDQWTCQTLLECGLFPNYVLHVERG</sequence>
<dbReference type="GO" id="GO:0043161">
    <property type="term" value="P:proteasome-mediated ubiquitin-dependent protein catabolic process"/>
    <property type="evidence" value="ECO:0007669"/>
    <property type="project" value="TreeGrafter"/>
</dbReference>
<dbReference type="InterPro" id="IPR012989">
    <property type="entry name" value="SEP_domain"/>
</dbReference>
<evidence type="ECO:0000259" key="2">
    <source>
        <dbReference type="PROSITE" id="PS51399"/>
    </source>
</evidence>
<feature type="region of interest" description="Disordered" evidence="1">
    <location>
        <begin position="260"/>
        <end position="333"/>
    </location>
</feature>
<feature type="compositionally biased region" description="Polar residues" evidence="1">
    <location>
        <begin position="288"/>
        <end position="298"/>
    </location>
</feature>
<dbReference type="Gene3D" id="3.10.20.90">
    <property type="entry name" value="Phosphatidylinositol 3-kinase Catalytic Subunit, Chain A, domain 1"/>
    <property type="match status" value="1"/>
</dbReference>
<dbReference type="SUPFAM" id="SSF54236">
    <property type="entry name" value="Ubiquitin-like"/>
    <property type="match status" value="1"/>
</dbReference>
<dbReference type="OrthoDB" id="25887at2759"/>
<name>A0A0K2TW64_LEPSM</name>
<feature type="non-terminal residue" evidence="3">
    <location>
        <position position="408"/>
    </location>
</feature>
<dbReference type="SMART" id="SM00553">
    <property type="entry name" value="SEP"/>
    <property type="match status" value="1"/>
</dbReference>
<proteinExistence type="predicted"/>
<dbReference type="Pfam" id="PF08059">
    <property type="entry name" value="SEP"/>
    <property type="match status" value="1"/>
</dbReference>
<accession>A0A0K2TW64</accession>
<dbReference type="InterPro" id="IPR036241">
    <property type="entry name" value="NSFL1C_SEP_dom_sf"/>
</dbReference>
<organism evidence="3">
    <name type="scientific">Lepeophtheirus salmonis</name>
    <name type="common">Salmon louse</name>
    <name type="synonym">Caligus salmonis</name>
    <dbReference type="NCBI Taxonomy" id="72036"/>
    <lineage>
        <taxon>Eukaryota</taxon>
        <taxon>Metazoa</taxon>
        <taxon>Ecdysozoa</taxon>
        <taxon>Arthropoda</taxon>
        <taxon>Crustacea</taxon>
        <taxon>Multicrustacea</taxon>
        <taxon>Hexanauplia</taxon>
        <taxon>Copepoda</taxon>
        <taxon>Siphonostomatoida</taxon>
        <taxon>Caligidae</taxon>
        <taxon>Lepeophtheirus</taxon>
    </lineage>
</organism>
<dbReference type="PANTHER" id="PTHR23333:SF4">
    <property type="entry name" value="UBX DOMAIN-CONTAINING PROTEIN 11"/>
    <property type="match status" value="1"/>
</dbReference>
<protein>
    <recommendedName>
        <fullName evidence="2">SEP domain-containing protein</fullName>
    </recommendedName>
</protein>
<dbReference type="PROSITE" id="PS51399">
    <property type="entry name" value="SEP"/>
    <property type="match status" value="1"/>
</dbReference>
<feature type="compositionally biased region" description="Polar residues" evidence="1">
    <location>
        <begin position="262"/>
        <end position="272"/>
    </location>
</feature>
<dbReference type="PANTHER" id="PTHR23333">
    <property type="entry name" value="UBX DOMAIN CONTAINING PROTEIN"/>
    <property type="match status" value="1"/>
</dbReference>
<evidence type="ECO:0000313" key="3">
    <source>
        <dbReference type="EMBL" id="CDW29902.1"/>
    </source>
</evidence>
<evidence type="ECO:0000256" key="1">
    <source>
        <dbReference type="SAM" id="MobiDB-lite"/>
    </source>
</evidence>
<dbReference type="AlphaFoldDB" id="A0A0K2TW64"/>
<reference evidence="3" key="1">
    <citation type="submission" date="2014-05" db="EMBL/GenBank/DDBJ databases">
        <authorList>
            <person name="Chronopoulou M."/>
        </authorList>
    </citation>
    <scope>NUCLEOTIDE SEQUENCE</scope>
    <source>
        <tissue evidence="3">Whole organism</tissue>
    </source>
</reference>
<dbReference type="SUPFAM" id="SSF102848">
    <property type="entry name" value="NSFL1 (p97 ATPase) cofactor p47, SEP domain"/>
    <property type="match status" value="1"/>
</dbReference>